<organism evidence="5 6">
    <name type="scientific">Derxia gummosa DSM 723</name>
    <dbReference type="NCBI Taxonomy" id="1121388"/>
    <lineage>
        <taxon>Bacteria</taxon>
        <taxon>Pseudomonadati</taxon>
        <taxon>Pseudomonadota</taxon>
        <taxon>Betaproteobacteria</taxon>
        <taxon>Burkholderiales</taxon>
        <taxon>Alcaligenaceae</taxon>
        <taxon>Derxia</taxon>
    </lineage>
</organism>
<evidence type="ECO:0000313" key="5">
    <source>
        <dbReference type="Proteomes" id="UP000675920"/>
    </source>
</evidence>
<evidence type="ECO:0000256" key="2">
    <source>
        <dbReference type="ARBA" id="ARBA00022801"/>
    </source>
</evidence>
<dbReference type="RefSeq" id="WP_051378900.1">
    <property type="nucleotide sequence ID" value="NZ_AXWS01000018.1"/>
</dbReference>
<dbReference type="InterPro" id="IPR009003">
    <property type="entry name" value="Peptidase_S1_PA"/>
</dbReference>
<accession>A0ABD8HKK5</accession>
<keyword evidence="1" id="KW-0645">Protease</keyword>
<keyword evidence="5" id="KW-1185">Reference proteome</keyword>
<feature type="compositionally biased region" description="Basic and acidic residues" evidence="3">
    <location>
        <begin position="201"/>
        <end position="210"/>
    </location>
</feature>
<keyword evidence="4" id="KW-0812">Transmembrane</keyword>
<dbReference type="PANTHER" id="PTHR43343:SF3">
    <property type="entry name" value="PROTEASE DO-LIKE 8, CHLOROPLASTIC"/>
    <property type="match status" value="1"/>
</dbReference>
<dbReference type="InterPro" id="IPR001940">
    <property type="entry name" value="Peptidase_S1C"/>
</dbReference>
<name>A0ABD8HKK5_9BURK</name>
<proteinExistence type="predicted"/>
<dbReference type="InterPro" id="IPR051201">
    <property type="entry name" value="Chloro_Bact_Ser_Proteases"/>
</dbReference>
<dbReference type="SUPFAM" id="SSF50494">
    <property type="entry name" value="Trypsin-like serine proteases"/>
    <property type="match status" value="1"/>
</dbReference>
<keyword evidence="2" id="KW-0378">Hydrolase</keyword>
<keyword evidence="4" id="KW-0472">Membrane</keyword>
<feature type="transmembrane region" description="Helical" evidence="4">
    <location>
        <begin position="79"/>
        <end position="98"/>
    </location>
</feature>
<dbReference type="AlphaFoldDB" id="A0ABD8HKK5"/>
<sequence length="406" mass="41194">MQRRPIVSRSGPDAGRGGARSRGAAPGLPGGLGTNGPGAGVPEDPVAGAGAAVGIDAGSPVAPSRRVRFGGWLRRHERGFWFAALLAVGAVAGWGAWWRPDPVMPSMREIDRELRDSIARKPLASAIAAAQARVAPAVVRVRAEHDSPPADRPGGAARAGKSPAAPFAHPPGAPHAYGTPDARTDPQARSDPQPGPGPQARRADRQRVPGRDAPQSPDGSGPPAPPDGRSSIGTGVVVVADGTILTNLHVVRGHDRISVTFADGSESRADLVSADPRIDLAVLRARVVPDDLRPAVLRSTAGLEPGQEVVAIGFPFGLGPSTTAGVVSGLGRRFGAPETDAPMTGLIQFDAAANPGNSGGPLLTLDGAVVGIVTAILNPTPLDTFIGIGFAVPIEAAMGAVGMSPF</sequence>
<dbReference type="Gene3D" id="2.40.10.120">
    <property type="match status" value="1"/>
</dbReference>
<protein>
    <submittedName>
        <fullName evidence="6">Trypsin-like peptidase domain-containing protein</fullName>
    </submittedName>
</protein>
<dbReference type="Pfam" id="PF13365">
    <property type="entry name" value="Trypsin_2"/>
    <property type="match status" value="1"/>
</dbReference>
<evidence type="ECO:0000256" key="4">
    <source>
        <dbReference type="SAM" id="Phobius"/>
    </source>
</evidence>
<feature type="compositionally biased region" description="Low complexity" evidence="3">
    <location>
        <begin position="152"/>
        <end position="167"/>
    </location>
</feature>
<dbReference type="GO" id="GO:0006508">
    <property type="term" value="P:proteolysis"/>
    <property type="evidence" value="ECO:0007669"/>
    <property type="project" value="UniProtKB-KW"/>
</dbReference>
<dbReference type="PRINTS" id="PR00834">
    <property type="entry name" value="PROTEASES2C"/>
</dbReference>
<dbReference type="Proteomes" id="UP000675920">
    <property type="component" value="Unplaced"/>
</dbReference>
<feature type="compositionally biased region" description="Gly residues" evidence="3">
    <location>
        <begin position="28"/>
        <end position="39"/>
    </location>
</feature>
<evidence type="ECO:0000256" key="3">
    <source>
        <dbReference type="SAM" id="MobiDB-lite"/>
    </source>
</evidence>
<feature type="region of interest" description="Disordered" evidence="3">
    <location>
        <begin position="143"/>
        <end position="233"/>
    </location>
</feature>
<dbReference type="GO" id="GO:0008233">
    <property type="term" value="F:peptidase activity"/>
    <property type="evidence" value="ECO:0007669"/>
    <property type="project" value="UniProtKB-KW"/>
</dbReference>
<feature type="region of interest" description="Disordered" evidence="3">
    <location>
        <begin position="1"/>
        <end position="45"/>
    </location>
</feature>
<evidence type="ECO:0000313" key="6">
    <source>
        <dbReference type="RefSeq" id="WP_051378900.1"/>
    </source>
</evidence>
<keyword evidence="4" id="KW-1133">Transmembrane helix</keyword>
<evidence type="ECO:0000256" key="1">
    <source>
        <dbReference type="ARBA" id="ARBA00022670"/>
    </source>
</evidence>
<dbReference type="PANTHER" id="PTHR43343">
    <property type="entry name" value="PEPTIDASE S12"/>
    <property type="match status" value="1"/>
</dbReference>
<reference evidence="6" key="1">
    <citation type="submission" date="2025-08" db="UniProtKB">
        <authorList>
            <consortium name="RefSeq"/>
        </authorList>
    </citation>
    <scope>IDENTIFICATION</scope>
</reference>